<dbReference type="AlphaFoldDB" id="A0A1I8BZM5"/>
<dbReference type="Proteomes" id="UP000095281">
    <property type="component" value="Unplaced"/>
</dbReference>
<sequence>MNGLHEPVSRSEAFLKNSGYPPSWTLRPRILPIDSVGAVQEWLELDVELAVQLNPVILPGKQAKQAPPVFAQLHFV</sequence>
<reference evidence="2" key="1">
    <citation type="submission" date="2016-11" db="UniProtKB">
        <authorList>
            <consortium name="WormBaseParasite"/>
        </authorList>
    </citation>
    <scope>IDENTIFICATION</scope>
</reference>
<protein>
    <submittedName>
        <fullName evidence="2">Transposase</fullName>
    </submittedName>
</protein>
<evidence type="ECO:0000313" key="2">
    <source>
        <dbReference type="WBParaSite" id="MhA1_Contig78.frz3.gene32"/>
    </source>
</evidence>
<dbReference type="WBParaSite" id="MhA1_Contig78.frz3.gene32">
    <property type="protein sequence ID" value="MhA1_Contig78.frz3.gene32"/>
    <property type="gene ID" value="MhA1_Contig78.frz3.gene32"/>
</dbReference>
<accession>A0A1I8BZM5</accession>
<evidence type="ECO:0000313" key="1">
    <source>
        <dbReference type="Proteomes" id="UP000095281"/>
    </source>
</evidence>
<name>A0A1I8BZM5_MELHA</name>
<organism evidence="1 2">
    <name type="scientific">Meloidogyne hapla</name>
    <name type="common">Root-knot nematode worm</name>
    <dbReference type="NCBI Taxonomy" id="6305"/>
    <lineage>
        <taxon>Eukaryota</taxon>
        <taxon>Metazoa</taxon>
        <taxon>Ecdysozoa</taxon>
        <taxon>Nematoda</taxon>
        <taxon>Chromadorea</taxon>
        <taxon>Rhabditida</taxon>
        <taxon>Tylenchina</taxon>
        <taxon>Tylenchomorpha</taxon>
        <taxon>Tylenchoidea</taxon>
        <taxon>Meloidogynidae</taxon>
        <taxon>Meloidogyninae</taxon>
        <taxon>Meloidogyne</taxon>
    </lineage>
</organism>
<proteinExistence type="predicted"/>
<keyword evidence="1" id="KW-1185">Reference proteome</keyword>